<comment type="caution">
    <text evidence="2">The sequence shown here is derived from an EMBL/GenBank/DDBJ whole genome shotgun (WGS) entry which is preliminary data.</text>
</comment>
<evidence type="ECO:0000313" key="2">
    <source>
        <dbReference type="EMBL" id="NHC15501.1"/>
    </source>
</evidence>
<organism evidence="2 3">
    <name type="scientific">Motilibacter deserti</name>
    <dbReference type="NCBI Taxonomy" id="2714956"/>
    <lineage>
        <taxon>Bacteria</taxon>
        <taxon>Bacillati</taxon>
        <taxon>Actinomycetota</taxon>
        <taxon>Actinomycetes</taxon>
        <taxon>Motilibacterales</taxon>
        <taxon>Motilibacteraceae</taxon>
        <taxon>Motilibacter</taxon>
    </lineage>
</organism>
<feature type="signal peptide" evidence="1">
    <location>
        <begin position="1"/>
        <end position="21"/>
    </location>
</feature>
<evidence type="ECO:0000256" key="1">
    <source>
        <dbReference type="SAM" id="SignalP"/>
    </source>
</evidence>
<dbReference type="RefSeq" id="WP_166283961.1">
    <property type="nucleotide sequence ID" value="NZ_JAANNP010000034.1"/>
</dbReference>
<dbReference type="Proteomes" id="UP000800981">
    <property type="component" value="Unassembled WGS sequence"/>
</dbReference>
<name>A0ABX0GZF1_9ACTN</name>
<proteinExistence type="predicted"/>
<protein>
    <submittedName>
        <fullName evidence="2">Uncharacterized protein</fullName>
    </submittedName>
</protein>
<keyword evidence="1" id="KW-0732">Signal</keyword>
<gene>
    <name evidence="2" type="ORF">G9H71_17110</name>
</gene>
<accession>A0ABX0GZF1</accession>
<sequence length="294" mass="31150">MRIRRAFTVLALALAAVPALAGNASAGVPQPGIDGPIITNPEVPPVQWPGIATCQSDCIYDKHISAGLRHASISLKTTVPAKVTFSATPFFSEGKSDSVTENAASTSHGLTLSLSPSTGYLYELTATDANGKSWTETGNFVTRTKKTTVVLDSVQVLDDSDFTGAGEIWAHSLMGGQEKRLLTNRSISSGQTVGLGGASMSWNADDGYDGRQVSVQLADNDCDLFGCESVLDDWPFSKGNWYFKNGSNDDYDYNTVDFMVGGPNSPGTWTGTAATAIGDNLSFKVNYHVVVTIS</sequence>
<keyword evidence="3" id="KW-1185">Reference proteome</keyword>
<feature type="chain" id="PRO_5046638989" evidence="1">
    <location>
        <begin position="22"/>
        <end position="294"/>
    </location>
</feature>
<dbReference type="EMBL" id="JAANNP010000034">
    <property type="protein sequence ID" value="NHC15501.1"/>
    <property type="molecule type" value="Genomic_DNA"/>
</dbReference>
<evidence type="ECO:0000313" key="3">
    <source>
        <dbReference type="Proteomes" id="UP000800981"/>
    </source>
</evidence>
<reference evidence="2 3" key="1">
    <citation type="submission" date="2020-03" db="EMBL/GenBank/DDBJ databases">
        <title>Two novel Motilibacter sp.</title>
        <authorList>
            <person name="Liu S."/>
        </authorList>
    </citation>
    <scope>NUCLEOTIDE SEQUENCE [LARGE SCALE GENOMIC DNA]</scope>
    <source>
        <strain evidence="2 3">E257</strain>
    </source>
</reference>